<evidence type="ECO:0000256" key="3">
    <source>
        <dbReference type="RuleBase" id="RU004046"/>
    </source>
</evidence>
<proteinExistence type="inferred from homology"/>
<name>A0ABT2ZQF1_9RHOB</name>
<keyword evidence="1" id="KW-0808">Transferase</keyword>
<evidence type="ECO:0000313" key="5">
    <source>
        <dbReference type="Proteomes" id="UP001652564"/>
    </source>
</evidence>
<dbReference type="CDD" id="cd24008">
    <property type="entry name" value="ASKHA_NBD_GLK"/>
    <property type="match status" value="1"/>
</dbReference>
<dbReference type="SUPFAM" id="SSF53067">
    <property type="entry name" value="Actin-like ATPase domain"/>
    <property type="match status" value="1"/>
</dbReference>
<comment type="similarity">
    <text evidence="3">Belongs to the bacterial glucokinase family.</text>
</comment>
<comment type="caution">
    <text evidence="4">The sequence shown here is derived from an EMBL/GenBank/DDBJ whole genome shotgun (WGS) entry which is preliminary data.</text>
</comment>
<dbReference type="Proteomes" id="UP001652564">
    <property type="component" value="Unassembled WGS sequence"/>
</dbReference>
<evidence type="ECO:0000256" key="2">
    <source>
        <dbReference type="ARBA" id="ARBA00022777"/>
    </source>
</evidence>
<protein>
    <submittedName>
        <fullName evidence="4">Glucokinase</fullName>
    </submittedName>
</protein>
<dbReference type="PANTHER" id="PTHR47690:SF1">
    <property type="entry name" value="GLUCOKINASE"/>
    <property type="match status" value="1"/>
</dbReference>
<dbReference type="InterPro" id="IPR003836">
    <property type="entry name" value="Glucokinase"/>
</dbReference>
<dbReference type="InterPro" id="IPR043129">
    <property type="entry name" value="ATPase_NBD"/>
</dbReference>
<accession>A0ABT2ZQF1</accession>
<reference evidence="4 5" key="1">
    <citation type="submission" date="2022-10" db="EMBL/GenBank/DDBJ databases">
        <title>Defluviimonas sp. nov., isolated from ocean surface sediments.</title>
        <authorList>
            <person name="He W."/>
            <person name="Wang L."/>
            <person name="Zhang D.-F."/>
        </authorList>
    </citation>
    <scope>NUCLEOTIDE SEQUENCE [LARGE SCALE GENOMIC DNA]</scope>
    <source>
        <strain evidence="4 5">WL0050</strain>
    </source>
</reference>
<keyword evidence="2" id="KW-0418">Kinase</keyword>
<dbReference type="Gene3D" id="3.40.367.20">
    <property type="match status" value="1"/>
</dbReference>
<evidence type="ECO:0000313" key="4">
    <source>
        <dbReference type="EMBL" id="MCV2873342.1"/>
    </source>
</evidence>
<keyword evidence="5" id="KW-1185">Reference proteome</keyword>
<dbReference type="Pfam" id="PF02685">
    <property type="entry name" value="Glucokinase"/>
    <property type="match status" value="1"/>
</dbReference>
<evidence type="ECO:0000256" key="1">
    <source>
        <dbReference type="ARBA" id="ARBA00022679"/>
    </source>
</evidence>
<dbReference type="RefSeq" id="WP_263740549.1">
    <property type="nucleotide sequence ID" value="NZ_JAOWKZ010000003.1"/>
</dbReference>
<dbReference type="Gene3D" id="3.30.420.40">
    <property type="match status" value="1"/>
</dbReference>
<dbReference type="EMBL" id="JAOWKZ010000003">
    <property type="protein sequence ID" value="MCV2873342.1"/>
    <property type="molecule type" value="Genomic_DNA"/>
</dbReference>
<sequence length="319" mass="33452">MPTLLSLVVDIGGTNTRVALANGDRVDRSTIRRFANAEYPGLGPILSSYLDATGRPACSGVCVAVAGPVDDGIARMTNLDWSIDGDAVASATNTANVAILNDLQAQGHALGHIAESSLVPLIKATQRAGAAQLVIGVGTGFNAAPVLDQAGRRTVAPAECGQISLPVRNETDLRMMRFVSRDTSFACVEDVLSGRGLEQLFAFHAHEAGQIRTQNAASIMQAVAAGDDPVAEATGRSFVRLLGAVSGDLALGYLPFGGIYLIGGVARAFAPYYKRFGLADAFQDKGRFAAFMNRFPVILVEDDYAALEGCARYLLTSAT</sequence>
<dbReference type="InterPro" id="IPR050201">
    <property type="entry name" value="Bacterial_glucokinase"/>
</dbReference>
<dbReference type="PANTHER" id="PTHR47690">
    <property type="entry name" value="GLUCOKINASE"/>
    <property type="match status" value="1"/>
</dbReference>
<gene>
    <name evidence="4" type="ORF">OEZ71_13670</name>
</gene>
<organism evidence="4 5">
    <name type="scientific">Albidovulum litorale</name>
    <dbReference type="NCBI Taxonomy" id="2984134"/>
    <lineage>
        <taxon>Bacteria</taxon>
        <taxon>Pseudomonadati</taxon>
        <taxon>Pseudomonadota</taxon>
        <taxon>Alphaproteobacteria</taxon>
        <taxon>Rhodobacterales</taxon>
        <taxon>Paracoccaceae</taxon>
        <taxon>Albidovulum</taxon>
    </lineage>
</organism>